<proteinExistence type="predicted"/>
<organism evidence="1 2">
    <name type="scientific">Chrysodeixis includens</name>
    <name type="common">Soybean looper</name>
    <name type="synonym">Pseudoplusia includens</name>
    <dbReference type="NCBI Taxonomy" id="689277"/>
    <lineage>
        <taxon>Eukaryota</taxon>
        <taxon>Metazoa</taxon>
        <taxon>Ecdysozoa</taxon>
        <taxon>Arthropoda</taxon>
        <taxon>Hexapoda</taxon>
        <taxon>Insecta</taxon>
        <taxon>Pterygota</taxon>
        <taxon>Neoptera</taxon>
        <taxon>Endopterygota</taxon>
        <taxon>Lepidoptera</taxon>
        <taxon>Glossata</taxon>
        <taxon>Ditrysia</taxon>
        <taxon>Noctuoidea</taxon>
        <taxon>Noctuidae</taxon>
        <taxon>Plusiinae</taxon>
        <taxon>Chrysodeixis</taxon>
    </lineage>
</organism>
<dbReference type="AlphaFoldDB" id="A0A9N8KU99"/>
<keyword evidence="2" id="KW-1185">Reference proteome</keyword>
<dbReference type="EMBL" id="LR824011">
    <property type="protein sequence ID" value="CAD0198562.1"/>
    <property type="molecule type" value="Genomic_DNA"/>
</dbReference>
<gene>
    <name evidence="1" type="ORF">CINC_LOCUS12834</name>
</gene>
<evidence type="ECO:0000313" key="1">
    <source>
        <dbReference type="EMBL" id="CAD0198562.1"/>
    </source>
</evidence>
<evidence type="ECO:0000313" key="2">
    <source>
        <dbReference type="Proteomes" id="UP001154114"/>
    </source>
</evidence>
<accession>A0A9N8KU99</accession>
<protein>
    <submittedName>
        <fullName evidence="1">Uncharacterized protein</fullName>
    </submittedName>
</protein>
<name>A0A9N8KU99_CHRIL</name>
<reference evidence="1" key="1">
    <citation type="submission" date="2021-12" db="EMBL/GenBank/DDBJ databases">
        <authorList>
            <person name="King R."/>
        </authorList>
    </citation>
    <scope>NUCLEOTIDE SEQUENCE</scope>
</reference>
<sequence>MQTMIVCLWRRRTCAPRPPPASRPSCVSTDTCSSPNVYLSGALEEGSLDGRHRVVFTLFVVHVALARLYTCAALVKQARVKRLRWAAAARRLRPVGADTLTSAGRRHPRLSDR</sequence>
<dbReference type="Proteomes" id="UP001154114">
    <property type="component" value="Chromosome 8"/>
</dbReference>